<dbReference type="InterPro" id="IPR002401">
    <property type="entry name" value="Cyt_P450_E_grp-I"/>
</dbReference>
<evidence type="ECO:0000256" key="15">
    <source>
        <dbReference type="SAM" id="Phobius"/>
    </source>
</evidence>
<comment type="cofactor">
    <cofactor evidence="1 14">
        <name>heme</name>
        <dbReference type="ChEBI" id="CHEBI:30413"/>
    </cofactor>
</comment>
<dbReference type="Gene3D" id="1.10.3130.10">
    <property type="entry name" value="serine acetyltransferase, domain 1"/>
    <property type="match status" value="1"/>
</dbReference>
<dbReference type="AlphaFoldDB" id="A0AAV6HTD7"/>
<dbReference type="InterPro" id="IPR052306">
    <property type="entry name" value="CYP450_71D"/>
</dbReference>
<evidence type="ECO:0000256" key="9">
    <source>
        <dbReference type="ARBA" id="ARBA00022723"/>
    </source>
</evidence>
<dbReference type="InterPro" id="IPR053376">
    <property type="entry name" value="Serine_acetyltransferase"/>
</dbReference>
<keyword evidence="15" id="KW-1133">Transmembrane helix</keyword>
<dbReference type="InterPro" id="IPR010493">
    <property type="entry name" value="Ser_AcTrfase_N"/>
</dbReference>
<dbReference type="Proteomes" id="UP000823749">
    <property type="component" value="Chromosome 13"/>
</dbReference>
<keyword evidence="11 14" id="KW-0408">Iron</keyword>
<keyword evidence="7 14" id="KW-0349">Heme</keyword>
<protein>
    <recommendedName>
        <fullName evidence="5">serine O-acetyltransferase</fullName>
        <ecNumber evidence="5">2.3.1.30</ecNumber>
    </recommendedName>
</protein>
<dbReference type="InterPro" id="IPR036396">
    <property type="entry name" value="Cyt_P450_sf"/>
</dbReference>
<keyword evidence="6" id="KW-0028">Amino-acid biosynthesis</keyword>
<evidence type="ECO:0000256" key="8">
    <source>
        <dbReference type="ARBA" id="ARBA00022679"/>
    </source>
</evidence>
<evidence type="ECO:0000256" key="13">
    <source>
        <dbReference type="ARBA" id="ARBA00023315"/>
    </source>
</evidence>
<dbReference type="InterPro" id="IPR001451">
    <property type="entry name" value="Hexapep"/>
</dbReference>
<feature type="binding site" description="axial binding residue" evidence="14">
    <location>
        <position position="772"/>
    </location>
    <ligand>
        <name>heme</name>
        <dbReference type="ChEBI" id="CHEBI:30413"/>
    </ligand>
    <ligandPart>
        <name>Fe</name>
        <dbReference type="ChEBI" id="CHEBI:18248"/>
    </ligandPart>
</feature>
<reference evidence="17 18" key="1">
    <citation type="submission" date="2020-08" db="EMBL/GenBank/DDBJ databases">
        <title>Plant Genome Project.</title>
        <authorList>
            <person name="Zhang R.-G."/>
        </authorList>
    </citation>
    <scope>NUCLEOTIDE SEQUENCE [LARGE SCALE GENOMIC DNA]</scope>
    <source>
        <strain evidence="17">WSP0</strain>
        <tissue evidence="17">Leaf</tissue>
    </source>
</reference>
<comment type="similarity">
    <text evidence="4">Belongs to the cytochrome P450 family.</text>
</comment>
<keyword evidence="15" id="KW-0812">Transmembrane</keyword>
<evidence type="ECO:0000256" key="4">
    <source>
        <dbReference type="ARBA" id="ARBA00010617"/>
    </source>
</evidence>
<comment type="pathway">
    <text evidence="2">Amino-acid biosynthesis; L-cysteine biosynthesis; L-cysteine from L-serine: step 1/2.</text>
</comment>
<evidence type="ECO:0000313" key="17">
    <source>
        <dbReference type="EMBL" id="KAG5516272.1"/>
    </source>
</evidence>
<comment type="similarity">
    <text evidence="3">Belongs to the transferase hexapeptide repeat family.</text>
</comment>
<gene>
    <name evidence="17" type="ORF">RHGRI_037092</name>
</gene>
<dbReference type="PANTHER" id="PTHR47953:SF16">
    <property type="entry name" value="CYTOCHROME P450 71D8"/>
    <property type="match status" value="1"/>
</dbReference>
<keyword evidence="12" id="KW-0503">Monooxygenase</keyword>
<dbReference type="Pfam" id="PF00132">
    <property type="entry name" value="Hexapep"/>
    <property type="match status" value="1"/>
</dbReference>
<name>A0AAV6HTD7_9ERIC</name>
<evidence type="ECO:0000256" key="5">
    <source>
        <dbReference type="ARBA" id="ARBA00013266"/>
    </source>
</evidence>
<evidence type="ECO:0000256" key="14">
    <source>
        <dbReference type="PIRSR" id="PIRSR602401-1"/>
    </source>
</evidence>
<dbReference type="SUPFAM" id="SSF48264">
    <property type="entry name" value="Cytochrome P450"/>
    <property type="match status" value="1"/>
</dbReference>
<dbReference type="Pfam" id="PF00067">
    <property type="entry name" value="p450"/>
    <property type="match status" value="1"/>
</dbReference>
<dbReference type="InterPro" id="IPR042122">
    <property type="entry name" value="Ser_AcTrfase_N_sf"/>
</dbReference>
<dbReference type="GO" id="GO:0004497">
    <property type="term" value="F:monooxygenase activity"/>
    <property type="evidence" value="ECO:0007669"/>
    <property type="project" value="UniProtKB-KW"/>
</dbReference>
<dbReference type="CDD" id="cd11072">
    <property type="entry name" value="CYP71-like"/>
    <property type="match status" value="1"/>
</dbReference>
<feature type="domain" description="Serine acetyltransferase N-terminal" evidence="16">
    <location>
        <begin position="53"/>
        <end position="157"/>
    </location>
</feature>
<dbReference type="Gene3D" id="2.160.10.10">
    <property type="entry name" value="Hexapeptide repeat proteins"/>
    <property type="match status" value="1"/>
</dbReference>
<dbReference type="GO" id="GO:0005737">
    <property type="term" value="C:cytoplasm"/>
    <property type="evidence" value="ECO:0007669"/>
    <property type="project" value="InterPro"/>
</dbReference>
<dbReference type="InterPro" id="IPR018357">
    <property type="entry name" value="Hexapep_transf_CS"/>
</dbReference>
<evidence type="ECO:0000256" key="1">
    <source>
        <dbReference type="ARBA" id="ARBA00001971"/>
    </source>
</evidence>
<dbReference type="Pfam" id="PF06426">
    <property type="entry name" value="SATase_N"/>
    <property type="match status" value="1"/>
</dbReference>
<evidence type="ECO:0000256" key="11">
    <source>
        <dbReference type="ARBA" id="ARBA00023004"/>
    </source>
</evidence>
<evidence type="ECO:0000256" key="6">
    <source>
        <dbReference type="ARBA" id="ARBA00022605"/>
    </source>
</evidence>
<dbReference type="CDD" id="cd03354">
    <property type="entry name" value="LbH_SAT"/>
    <property type="match status" value="1"/>
</dbReference>
<keyword evidence="13" id="KW-0012">Acyltransferase</keyword>
<evidence type="ECO:0000313" key="18">
    <source>
        <dbReference type="Proteomes" id="UP000823749"/>
    </source>
</evidence>
<dbReference type="GO" id="GO:0005506">
    <property type="term" value="F:iron ion binding"/>
    <property type="evidence" value="ECO:0007669"/>
    <property type="project" value="InterPro"/>
</dbReference>
<keyword evidence="15" id="KW-0472">Membrane</keyword>
<evidence type="ECO:0000256" key="7">
    <source>
        <dbReference type="ARBA" id="ARBA00022617"/>
    </source>
</evidence>
<organism evidence="17 18">
    <name type="scientific">Rhododendron griersonianum</name>
    <dbReference type="NCBI Taxonomy" id="479676"/>
    <lineage>
        <taxon>Eukaryota</taxon>
        <taxon>Viridiplantae</taxon>
        <taxon>Streptophyta</taxon>
        <taxon>Embryophyta</taxon>
        <taxon>Tracheophyta</taxon>
        <taxon>Spermatophyta</taxon>
        <taxon>Magnoliopsida</taxon>
        <taxon>eudicotyledons</taxon>
        <taxon>Gunneridae</taxon>
        <taxon>Pentapetalae</taxon>
        <taxon>asterids</taxon>
        <taxon>Ericales</taxon>
        <taxon>Ericaceae</taxon>
        <taxon>Ericoideae</taxon>
        <taxon>Rhodoreae</taxon>
        <taxon>Rhododendron</taxon>
    </lineage>
</organism>
<dbReference type="PROSITE" id="PS00086">
    <property type="entry name" value="CYTOCHROME_P450"/>
    <property type="match status" value="1"/>
</dbReference>
<dbReference type="FunFam" id="2.160.10.10:FF:000002">
    <property type="entry name" value="Serine acetyltransferase"/>
    <property type="match status" value="1"/>
</dbReference>
<dbReference type="SUPFAM" id="SSF51161">
    <property type="entry name" value="Trimeric LpxA-like enzymes"/>
    <property type="match status" value="1"/>
</dbReference>
<dbReference type="InterPro" id="IPR017972">
    <property type="entry name" value="Cyt_P450_CS"/>
</dbReference>
<dbReference type="EMBL" id="JACTNZ010000013">
    <property type="protein sequence ID" value="KAG5516272.1"/>
    <property type="molecule type" value="Genomic_DNA"/>
</dbReference>
<evidence type="ECO:0000256" key="10">
    <source>
        <dbReference type="ARBA" id="ARBA00023002"/>
    </source>
</evidence>
<dbReference type="GO" id="GO:0020037">
    <property type="term" value="F:heme binding"/>
    <property type="evidence" value="ECO:0007669"/>
    <property type="project" value="InterPro"/>
</dbReference>
<keyword evidence="10" id="KW-0560">Oxidoreductase</keyword>
<dbReference type="PROSITE" id="PS00101">
    <property type="entry name" value="HEXAPEP_TRANSFERASES"/>
    <property type="match status" value="1"/>
</dbReference>
<keyword evidence="8" id="KW-0808">Transferase</keyword>
<dbReference type="GO" id="GO:0009001">
    <property type="term" value="F:serine O-acetyltransferase activity"/>
    <property type="evidence" value="ECO:0007669"/>
    <property type="project" value="UniProtKB-EC"/>
</dbReference>
<dbReference type="InterPro" id="IPR001128">
    <property type="entry name" value="Cyt_P450"/>
</dbReference>
<comment type="caution">
    <text evidence="17">The sequence shown here is derived from an EMBL/GenBank/DDBJ whole genome shotgun (WGS) entry which is preliminary data.</text>
</comment>
<dbReference type="NCBIfam" id="NF041874">
    <property type="entry name" value="EPS_EpsC"/>
    <property type="match status" value="1"/>
</dbReference>
<dbReference type="PRINTS" id="PR00385">
    <property type="entry name" value="P450"/>
</dbReference>
<dbReference type="InterPro" id="IPR045304">
    <property type="entry name" value="LbH_SAT"/>
</dbReference>
<dbReference type="EC" id="2.3.1.30" evidence="5"/>
<keyword evidence="18" id="KW-1185">Reference proteome</keyword>
<evidence type="ECO:0000259" key="16">
    <source>
        <dbReference type="SMART" id="SM00971"/>
    </source>
</evidence>
<dbReference type="FunFam" id="1.10.630.10:FF:000008">
    <property type="entry name" value="Cytochrome P450 71D8"/>
    <property type="match status" value="1"/>
</dbReference>
<accession>A0AAV6HTD7</accession>
<dbReference type="GO" id="GO:0016705">
    <property type="term" value="F:oxidoreductase activity, acting on paired donors, with incorporation or reduction of molecular oxygen"/>
    <property type="evidence" value="ECO:0007669"/>
    <property type="project" value="InterPro"/>
</dbReference>
<dbReference type="PANTHER" id="PTHR47953">
    <property type="entry name" value="OS08G0105600 PROTEIN"/>
    <property type="match status" value="1"/>
</dbReference>
<evidence type="ECO:0000256" key="3">
    <source>
        <dbReference type="ARBA" id="ARBA00007274"/>
    </source>
</evidence>
<sequence length="831" mass="93469">MACCIDDSRNQKASNHFFYTSVCRIPKILIPSSSKISDPAKVVPQDGYEDDPIWLKIREETNSDVEQEPILSNYFNFLILSRTSLESALANHLAEKLSNSNLSTDALYEVFFDAMNRDCGIKTAIRDDLKAVKERDPACISYVHCFLNFKGFIAIQAHRVAHKLWSQGRAVAAYLIQSRVSEVFAVDIHPRAKIGRGILLDHATGLVIGETAVIGNNVSILHSVTLGGTGKTKGDRHPKIGDGVMIGAGAKILGNVKIGDRAKIGAGSVVLKDVPPGATAVGNPARLLLHSKKLTYDILLYNYYEFGLQREISTKQLSISSLLSEMELPISITTLFLLVLLFFLFNLLKILTRSKTKSPTPKLPPGPWKLPLIGSIHHLAGSLPHHSLRNLARKYGPLMHLQLGENSTIVISAPRLAKEVMHTHDLAFANRHEVLAAKIMTYNFVDIAFCPYGDYWRQMRKICILELLSAKNVRSFRSIRENEVFHLIESIKSSLGLPINLTKKIFSLTNDITFRAAFGKRYEDKDVLIPLIKESIELLGGFDVCDLFPSLKVLQFLSGMRSKLVRLHRKMDQILENIINEHEENLKSSKGRYGEVGEENLVDVLLRLKQRGGLQFPITNNNIKAIIQEIFSAGTETSSSTVEWAMSEMVRNQRVMEKTQDELRQALRGNKRICETDLQELRYLKLVIKETLRLHPPAPLLLPRECREQVEIDGYLIPIKTKVIVNAWAMGRDPEYWDDAEKFSPERFDNSPVDFIGNDFQYIPFGAGRRICPGMSFGLANVELPLAQLLYHFNWKLPSGTKPEDLDMTETFGASARRISNLHLIATPYFT</sequence>
<evidence type="ECO:0000256" key="12">
    <source>
        <dbReference type="ARBA" id="ARBA00023033"/>
    </source>
</evidence>
<dbReference type="SMART" id="SM00971">
    <property type="entry name" value="SATase_N"/>
    <property type="match status" value="1"/>
</dbReference>
<dbReference type="InterPro" id="IPR011004">
    <property type="entry name" value="Trimer_LpxA-like_sf"/>
</dbReference>
<feature type="transmembrane region" description="Helical" evidence="15">
    <location>
        <begin position="328"/>
        <end position="348"/>
    </location>
</feature>
<evidence type="ECO:0000256" key="2">
    <source>
        <dbReference type="ARBA" id="ARBA00004876"/>
    </source>
</evidence>
<dbReference type="InterPro" id="IPR005881">
    <property type="entry name" value="Ser_O-AcTrfase"/>
</dbReference>
<keyword evidence="9 14" id="KW-0479">Metal-binding</keyword>
<proteinExistence type="inferred from homology"/>
<dbReference type="PRINTS" id="PR00463">
    <property type="entry name" value="EP450I"/>
</dbReference>
<dbReference type="GO" id="GO:0006535">
    <property type="term" value="P:cysteine biosynthetic process from serine"/>
    <property type="evidence" value="ECO:0007669"/>
    <property type="project" value="InterPro"/>
</dbReference>
<dbReference type="NCBIfam" id="TIGR01172">
    <property type="entry name" value="cysE"/>
    <property type="match status" value="1"/>
</dbReference>
<dbReference type="Gene3D" id="1.10.630.10">
    <property type="entry name" value="Cytochrome P450"/>
    <property type="match status" value="1"/>
</dbReference>